<protein>
    <submittedName>
        <fullName evidence="1">Uncharacterized protein</fullName>
    </submittedName>
</protein>
<reference evidence="1" key="2">
    <citation type="journal article" date="2015" name="Data Brief">
        <title>Shoot transcriptome of the giant reed, Arundo donax.</title>
        <authorList>
            <person name="Barrero R.A."/>
            <person name="Guerrero F.D."/>
            <person name="Moolhuijzen P."/>
            <person name="Goolsby J.A."/>
            <person name="Tidwell J."/>
            <person name="Bellgard S.E."/>
            <person name="Bellgard M.I."/>
        </authorList>
    </citation>
    <scope>NUCLEOTIDE SEQUENCE</scope>
    <source>
        <tissue evidence="1">Shoot tissue taken approximately 20 cm above the soil surface</tissue>
    </source>
</reference>
<accession>A0A0A8YN73</accession>
<name>A0A0A8YN73_ARUDO</name>
<sequence>MQMMEIIPDLTRGSEQVFFTYYCFVVPLFLSYN</sequence>
<proteinExistence type="predicted"/>
<organism evidence="1">
    <name type="scientific">Arundo donax</name>
    <name type="common">Giant reed</name>
    <name type="synonym">Donax arundinaceus</name>
    <dbReference type="NCBI Taxonomy" id="35708"/>
    <lineage>
        <taxon>Eukaryota</taxon>
        <taxon>Viridiplantae</taxon>
        <taxon>Streptophyta</taxon>
        <taxon>Embryophyta</taxon>
        <taxon>Tracheophyta</taxon>
        <taxon>Spermatophyta</taxon>
        <taxon>Magnoliopsida</taxon>
        <taxon>Liliopsida</taxon>
        <taxon>Poales</taxon>
        <taxon>Poaceae</taxon>
        <taxon>PACMAD clade</taxon>
        <taxon>Arundinoideae</taxon>
        <taxon>Arundineae</taxon>
        <taxon>Arundo</taxon>
    </lineage>
</organism>
<dbReference type="AlphaFoldDB" id="A0A0A8YN73"/>
<reference evidence="1" key="1">
    <citation type="submission" date="2014-09" db="EMBL/GenBank/DDBJ databases">
        <authorList>
            <person name="Magalhaes I.L.F."/>
            <person name="Oliveira U."/>
            <person name="Santos F.R."/>
            <person name="Vidigal T.H.D.A."/>
            <person name="Brescovit A.D."/>
            <person name="Santos A.J."/>
        </authorList>
    </citation>
    <scope>NUCLEOTIDE SEQUENCE</scope>
    <source>
        <tissue evidence="1">Shoot tissue taken approximately 20 cm above the soil surface</tissue>
    </source>
</reference>
<dbReference type="EMBL" id="GBRH01269796">
    <property type="protein sequence ID" value="JAD28099.1"/>
    <property type="molecule type" value="Transcribed_RNA"/>
</dbReference>
<evidence type="ECO:0000313" key="1">
    <source>
        <dbReference type="EMBL" id="JAD28099.1"/>
    </source>
</evidence>